<feature type="transmembrane region" description="Helical" evidence="2">
    <location>
        <begin position="902"/>
        <end position="922"/>
    </location>
</feature>
<evidence type="ECO:0000259" key="4">
    <source>
        <dbReference type="Pfam" id="PF24633"/>
    </source>
</evidence>
<dbReference type="RefSeq" id="XP_954317.1">
    <property type="nucleotide sequence ID" value="XM_949224.1"/>
</dbReference>
<keyword evidence="2" id="KW-1133">Transmembrane helix</keyword>
<protein>
    <submittedName>
        <fullName evidence="5">Cysteine repeat modular protein homologue, putative</fullName>
    </submittedName>
</protein>
<name>Q4UGZ9_THEAN</name>
<dbReference type="KEGG" id="tan:TA20782"/>
<dbReference type="InterPro" id="IPR009030">
    <property type="entry name" value="Growth_fac_rcpt_cys_sf"/>
</dbReference>
<gene>
    <name evidence="5" type="ORF">TA20782</name>
</gene>
<feature type="domain" description="DUF7630" evidence="4">
    <location>
        <begin position="529"/>
        <end position="570"/>
    </location>
</feature>
<dbReference type="EMBL" id="CR940347">
    <property type="protein sequence ID" value="CAI73640.1"/>
    <property type="molecule type" value="Genomic_DNA"/>
</dbReference>
<dbReference type="InterPro" id="IPR056047">
    <property type="entry name" value="CRMPA-like_DUF7630"/>
</dbReference>
<feature type="transmembrane region" description="Helical" evidence="2">
    <location>
        <begin position="821"/>
        <end position="845"/>
    </location>
</feature>
<evidence type="ECO:0000259" key="3">
    <source>
        <dbReference type="Pfam" id="PF07699"/>
    </source>
</evidence>
<dbReference type="Proteomes" id="UP000001950">
    <property type="component" value="Chromosome 1"/>
</dbReference>
<dbReference type="GeneID" id="3863571"/>
<dbReference type="eggNOG" id="KOG1217">
    <property type="taxonomic scope" value="Eukaryota"/>
</dbReference>
<evidence type="ECO:0000256" key="1">
    <source>
        <dbReference type="SAM" id="Coils"/>
    </source>
</evidence>
<feature type="transmembrane region" description="Helical" evidence="2">
    <location>
        <begin position="609"/>
        <end position="629"/>
    </location>
</feature>
<feature type="coiled-coil region" evidence="1">
    <location>
        <begin position="1226"/>
        <end position="1287"/>
    </location>
</feature>
<dbReference type="SMART" id="SM01411">
    <property type="entry name" value="Ephrin_rec_like"/>
    <property type="match status" value="4"/>
</dbReference>
<sequence length="1353" mass="156292">MCPEGFGFTTISLVGSTSRKCIKCPLNTFQPIDGTQGGCIKCPENTYTLKEGSTSLLDCIPLPGYFNLVDNYKVMAENIESSHQTYNEIILQSLKVNCYRSVELISPTNMILRESIESCVELCKLNPYCKYAHYYKFTQFAGSSETPKENFCSLYTTFGNKIPIIKYEPVSIRDDNHVVCEIVRDYVYPKFLLCPRNYYCPGGLNSLLIKCPLNSVTLIEGSSNPDHCLCLPGYYPYNNFCTPCKKGSYKPTISNDLCTKCPENTTTAMEGSFFINQCTCTKNKYAAPLIQPKISTTNRILYTNTVTDVHEHGTKDINEESLDIDWLLSENIKDLVNRKLDFYCSTCLYGYFCKGMWLFSKVHMPPVPCYAGSSVPISSTKQSTSSCMCNPGYGIRPLVSNLDTGFGMECQKCLPGTFKLVYENEPCHELCPVYSTSLPGSESEKECFCIPGFYNNFKNGKFQCKKCPYGSICYGGIQNGIHTKPVPKSGFAIVDINNSRNESTNSFLQIFPQNTNPVVKNNHIRLTYPCVTPARCIGGGKCFEGSSGLLCTECDPGYDLHHFNSKCKKCSSNIRELIKIILPRITLYCLIILLSLYNKRANSTSELSLVTIFKILYSYTLSLVPLGIIPSNSPSSIRKFYNFYEKFFYHPLNFYAYVDRVNCFRNLAVYVDFILNRLGFDKRVPKLTELNYIEIWYLQRYFGIFKLILDIIFIFIIDFILYIVNKTFSICQRSLKRRLKFLRIKVGTSNVSLSTSHDETEIKFETDPKLIFQHIVVLICLHLPSISLNSLSMLWCTKFPLRKGYVLLHMPNQECTFKNKYFMFGSIVSGSSMGFIFILLLFLFFKFWNCEYTSGWGNIFITGYRKKYRNWDVVQLIRQILIIFLIVCRNSIDSNKSEINRILFYLIIHIIYLVIMLSTKPYDSRSGFVFLNLEKYLIASNIFSSMFMYGSYFHNFSIISGLPFIVSAISYVLIFSTLLREFITICCIISRPREYFWRNFTSSFISFFKHNHSLLYFNQHDDTMVFEAYNISKKKSIDSIIDSVNIKRDKTFLITCLREVIEVCISHKNIGVFSSTLFYFYIRLIFWNSRCMKIDIFCKNIPKYEIIEYVLYLYFFNKKYKGFAKLFLLNYPFNTIRSHIVCFHNSEPCGESCEQLQYKTLDECFDHISSTLLVDILFEEFYNDGPITLSQFYYSLISLSRMNKSEIVRIYEIFTKYLDLVRNFGIKIKKTKLKVIENEINALKERAKQEGDYGALMSEKQKRTTELESLRLEVDELKDSLEEEMKKIDSIGTRFSRASALKIGVEKVLSEHLTNDEIIKSISKLERKLGTNRKSSVFSNKKRVDSIYKLKVT</sequence>
<dbReference type="InterPro" id="IPR011641">
    <property type="entry name" value="Tyr-kin_ephrin_A/B_rcpt-like"/>
</dbReference>
<dbReference type="PANTHER" id="PTHR11319">
    <property type="entry name" value="G PROTEIN-COUPLED RECEPTOR-RELATED"/>
    <property type="match status" value="1"/>
</dbReference>
<dbReference type="SUPFAM" id="SSF57184">
    <property type="entry name" value="Growth factor receptor domain"/>
    <property type="match status" value="1"/>
</dbReference>
<keyword evidence="2" id="KW-0812">Transmembrane</keyword>
<feature type="domain" description="Tyrosine-protein kinase ephrin type A/B receptor-like" evidence="3">
    <location>
        <begin position="15"/>
        <end position="59"/>
    </location>
</feature>
<keyword evidence="2" id="KW-0472">Membrane</keyword>
<feature type="domain" description="Tyrosine-protein kinase ephrin type A/B receptor-like" evidence="3">
    <location>
        <begin position="239"/>
        <end position="278"/>
    </location>
</feature>
<dbReference type="Pfam" id="PF07699">
    <property type="entry name" value="Ephrin_rec_like"/>
    <property type="match status" value="2"/>
</dbReference>
<feature type="transmembrane region" description="Helical" evidence="2">
    <location>
        <begin position="577"/>
        <end position="597"/>
    </location>
</feature>
<dbReference type="Pfam" id="PF24633">
    <property type="entry name" value="DUF7630"/>
    <property type="match status" value="1"/>
</dbReference>
<dbReference type="Gene3D" id="2.10.50.10">
    <property type="entry name" value="Tumor Necrosis Factor Receptor, subunit A, domain 2"/>
    <property type="match status" value="3"/>
</dbReference>
<accession>Q4UGZ9</accession>
<feature type="transmembrane region" description="Helical" evidence="2">
    <location>
        <begin position="956"/>
        <end position="979"/>
    </location>
</feature>
<keyword evidence="6" id="KW-1185">Reference proteome</keyword>
<dbReference type="OrthoDB" id="410989at2759"/>
<dbReference type="PANTHER" id="PTHR11319:SF35">
    <property type="entry name" value="OUTER MEMBRANE PROTEIN PMPC-RELATED"/>
    <property type="match status" value="1"/>
</dbReference>
<keyword evidence="1" id="KW-0175">Coiled coil</keyword>
<dbReference type="VEuPathDB" id="PiroplasmaDB:TA20782"/>
<evidence type="ECO:0000256" key="2">
    <source>
        <dbReference type="SAM" id="Phobius"/>
    </source>
</evidence>
<feature type="transmembrane region" description="Helical" evidence="2">
    <location>
        <begin position="701"/>
        <end position="724"/>
    </location>
</feature>
<reference evidence="5 6" key="1">
    <citation type="journal article" date="2005" name="Science">
        <title>Genome of the host-cell transforming parasite Theileria annulata compared with T. parva.</title>
        <authorList>
            <person name="Pain A."/>
            <person name="Renauld H."/>
            <person name="Berriman M."/>
            <person name="Murphy L."/>
            <person name="Yeats C.A."/>
            <person name="Weir W."/>
            <person name="Kerhornou A."/>
            <person name="Aslett M."/>
            <person name="Bishop R."/>
            <person name="Bouchier C."/>
            <person name="Cochet M."/>
            <person name="Coulson R.M.R."/>
            <person name="Cronin A."/>
            <person name="de Villiers E.P."/>
            <person name="Fraser A."/>
            <person name="Fosker N."/>
            <person name="Gardner M."/>
            <person name="Goble A."/>
            <person name="Griffiths-Jones S."/>
            <person name="Harris D.E."/>
            <person name="Katzer F."/>
            <person name="Larke N."/>
            <person name="Lord A."/>
            <person name="Maser P."/>
            <person name="McKellar S."/>
            <person name="Mooney P."/>
            <person name="Morton F."/>
            <person name="Nene V."/>
            <person name="O'Neil S."/>
            <person name="Price C."/>
            <person name="Quail M.A."/>
            <person name="Rabbinowitsch E."/>
            <person name="Rawlings N.D."/>
            <person name="Rutter S."/>
            <person name="Saunders D."/>
            <person name="Seeger K."/>
            <person name="Shah T."/>
            <person name="Squares R."/>
            <person name="Squares S."/>
            <person name="Tivey A."/>
            <person name="Walker A.R."/>
            <person name="Woodward J."/>
            <person name="Dobbelaere D.A.E."/>
            <person name="Langsley G."/>
            <person name="Rajandream M.A."/>
            <person name="McKeever D."/>
            <person name="Shiels B."/>
            <person name="Tait A."/>
            <person name="Barrell B.G."/>
            <person name="Hall N."/>
        </authorList>
    </citation>
    <scope>NUCLEOTIDE SEQUENCE [LARGE SCALE GENOMIC DNA]</scope>
    <source>
        <strain evidence="6">Ankara</strain>
    </source>
</reference>
<dbReference type="STRING" id="5874.Q4UGZ9"/>
<evidence type="ECO:0000313" key="6">
    <source>
        <dbReference type="Proteomes" id="UP000001950"/>
    </source>
</evidence>
<dbReference type="OMA" id="SCVELCK"/>
<dbReference type="InParanoid" id="Q4UGZ9"/>
<organism evidence="5 6">
    <name type="scientific">Theileria annulata</name>
    <dbReference type="NCBI Taxonomy" id="5874"/>
    <lineage>
        <taxon>Eukaryota</taxon>
        <taxon>Sar</taxon>
        <taxon>Alveolata</taxon>
        <taxon>Apicomplexa</taxon>
        <taxon>Aconoidasida</taxon>
        <taxon>Piroplasmida</taxon>
        <taxon>Theileriidae</taxon>
        <taxon>Theileria</taxon>
    </lineage>
</organism>
<proteinExistence type="predicted"/>
<evidence type="ECO:0000313" key="5">
    <source>
        <dbReference type="EMBL" id="CAI73640.1"/>
    </source>
</evidence>